<protein>
    <recommendedName>
        <fullName evidence="4">Phosphotransferase family protein</fullName>
    </recommendedName>
</protein>
<name>A0A2T2N8R4_CORCC</name>
<feature type="compositionally biased region" description="Polar residues" evidence="1">
    <location>
        <begin position="1"/>
        <end position="20"/>
    </location>
</feature>
<dbReference type="PANTHER" id="PTHR36091">
    <property type="entry name" value="ALTERED INHERITANCE OF MITOCHONDRIA PROTEIN 9, MITOCHONDRIAL"/>
    <property type="match status" value="1"/>
</dbReference>
<dbReference type="Proteomes" id="UP000240883">
    <property type="component" value="Unassembled WGS sequence"/>
</dbReference>
<dbReference type="GO" id="GO:0005739">
    <property type="term" value="C:mitochondrion"/>
    <property type="evidence" value="ECO:0007669"/>
    <property type="project" value="UniProtKB-SubCell"/>
</dbReference>
<gene>
    <name evidence="2" type="ORF">BS50DRAFT_603955</name>
</gene>
<reference evidence="2 3" key="1">
    <citation type="journal article" date="2018" name="Front. Microbiol.">
        <title>Genome-Wide Analysis of Corynespora cassiicola Leaf Fall Disease Putative Effectors.</title>
        <authorList>
            <person name="Lopez D."/>
            <person name="Ribeiro S."/>
            <person name="Label P."/>
            <person name="Fumanal B."/>
            <person name="Venisse J.S."/>
            <person name="Kohler A."/>
            <person name="de Oliveira R.R."/>
            <person name="Labutti K."/>
            <person name="Lipzen A."/>
            <person name="Lail K."/>
            <person name="Bauer D."/>
            <person name="Ohm R.A."/>
            <person name="Barry K.W."/>
            <person name="Spatafora J."/>
            <person name="Grigoriev I.V."/>
            <person name="Martin F.M."/>
            <person name="Pujade-Renaud V."/>
        </authorList>
    </citation>
    <scope>NUCLEOTIDE SEQUENCE [LARGE SCALE GENOMIC DNA]</scope>
    <source>
        <strain evidence="2 3">Philippines</strain>
    </source>
</reference>
<evidence type="ECO:0008006" key="4">
    <source>
        <dbReference type="Google" id="ProtNLM"/>
    </source>
</evidence>
<keyword evidence="3" id="KW-1185">Reference proteome</keyword>
<proteinExistence type="predicted"/>
<dbReference type="SUPFAM" id="SSF56112">
    <property type="entry name" value="Protein kinase-like (PK-like)"/>
    <property type="match status" value="1"/>
</dbReference>
<dbReference type="OrthoDB" id="2968323at2759"/>
<evidence type="ECO:0000256" key="1">
    <source>
        <dbReference type="SAM" id="MobiDB-lite"/>
    </source>
</evidence>
<feature type="region of interest" description="Disordered" evidence="1">
    <location>
        <begin position="1"/>
        <end position="27"/>
    </location>
</feature>
<dbReference type="AlphaFoldDB" id="A0A2T2N8R4"/>
<dbReference type="InterPro" id="IPR011009">
    <property type="entry name" value="Kinase-like_dom_sf"/>
</dbReference>
<evidence type="ECO:0000313" key="3">
    <source>
        <dbReference type="Proteomes" id="UP000240883"/>
    </source>
</evidence>
<dbReference type="EMBL" id="KZ678143">
    <property type="protein sequence ID" value="PSN61842.1"/>
    <property type="molecule type" value="Genomic_DNA"/>
</dbReference>
<evidence type="ECO:0000313" key="2">
    <source>
        <dbReference type="EMBL" id="PSN61842.1"/>
    </source>
</evidence>
<organism evidence="2 3">
    <name type="scientific">Corynespora cassiicola Philippines</name>
    <dbReference type="NCBI Taxonomy" id="1448308"/>
    <lineage>
        <taxon>Eukaryota</taxon>
        <taxon>Fungi</taxon>
        <taxon>Dikarya</taxon>
        <taxon>Ascomycota</taxon>
        <taxon>Pezizomycotina</taxon>
        <taxon>Dothideomycetes</taxon>
        <taxon>Pleosporomycetidae</taxon>
        <taxon>Pleosporales</taxon>
        <taxon>Corynesporascaceae</taxon>
        <taxon>Corynespora</taxon>
    </lineage>
</organism>
<sequence>MRNLKNLSSQSRGAARTPSTRPARDHGDFYHYTNGRWLWDEESQLRERYRRFNVAELERLAAKRSGAQACVAISKLAEGGFNKVFRLVMNTGAVVIARVPNPNAGPAPRRTNGIGSCDDGARTVLDIPVPRVLGWNGEARNPVEAEYILMEKAVRSQLGGVWEEMELRDKLEIVDEIVATEKKLLSVSFTRYGNLYFAKDVFQGCERAEVIGEVPPSDKKEVEDRFIIGPVVDLSFWHRERASVDIDHEPWKHPEDYLRAIGQREIAWIGRYATPILSNGLVVTSEAQSSPDAHIALYRKFLNVVDCILPKRDQARPTLHAMGQLVNYNGEMMMTLPDDYKSLEDEEQKVRICTQVEKPIILWTYKNKTKNMNPVIYDIFRVNHGRTRPDTVDISANTWNGDIIPFRQCSYTHWREINPDIPCPINFTDEDIKAHLRDGEGWNENADFWDSLQGFVGRDGYTSNEYHDQALEMFLQLREQGLQTLSGEEWEAFEKNTRWAVKKVE</sequence>
<accession>A0A2T2N8R4</accession>
<dbReference type="STRING" id="1448308.A0A2T2N8R4"/>
<dbReference type="InterPro" id="IPR051035">
    <property type="entry name" value="Mito_inheritance_9"/>
</dbReference>
<dbReference type="PANTHER" id="PTHR36091:SF2">
    <property type="entry name" value="AMINOGLYCOSIDE PHOSPHOTRANSFERASE DOMAIN-CONTAINING PROTEIN"/>
    <property type="match status" value="1"/>
</dbReference>